<dbReference type="GO" id="GO:0005829">
    <property type="term" value="C:cytosol"/>
    <property type="evidence" value="ECO:0007669"/>
    <property type="project" value="TreeGrafter"/>
</dbReference>
<feature type="domain" description="SMP-30/Gluconolactonase/LRE-like region" evidence="7">
    <location>
        <begin position="753"/>
        <end position="927"/>
    </location>
</feature>
<dbReference type="InterPro" id="IPR011042">
    <property type="entry name" value="6-blade_b-propeller_TolB-like"/>
</dbReference>
<evidence type="ECO:0000256" key="5">
    <source>
        <dbReference type="ARBA" id="ARBA00024331"/>
    </source>
</evidence>
<feature type="domain" description="SMP-30/Gluconolactonase/LRE-like region" evidence="7">
    <location>
        <begin position="568"/>
        <end position="673"/>
    </location>
</feature>
<reference evidence="8" key="1">
    <citation type="submission" date="2021-02" db="EMBL/GenBank/DDBJ databases">
        <title>First Annotated Genome of the Yellow-green Alga Tribonema minus.</title>
        <authorList>
            <person name="Mahan K.M."/>
        </authorList>
    </citation>
    <scope>NUCLEOTIDE SEQUENCE</scope>
    <source>
        <strain evidence="8">UTEX B ZZ1240</strain>
    </source>
</reference>
<comment type="caution">
    <text evidence="8">The sequence shown here is derived from an EMBL/GenBank/DDBJ whole genome shotgun (WGS) entry which is preliminary data.</text>
</comment>
<gene>
    <name evidence="8" type="ORF">JKP88DRAFT_326931</name>
</gene>
<dbReference type="Gene3D" id="3.20.20.70">
    <property type="entry name" value="Aldolase class I"/>
    <property type="match status" value="2"/>
</dbReference>
<name>A0A835YSU9_9STRA</name>
<dbReference type="PANTHER" id="PTHR21139">
    <property type="entry name" value="TRIOSEPHOSPHATE ISOMERASE"/>
    <property type="match status" value="1"/>
</dbReference>
<protein>
    <recommendedName>
        <fullName evidence="7">SMP-30/Gluconolactonase/LRE-like region domain-containing protein</fullName>
    </recommendedName>
</protein>
<dbReference type="GO" id="GO:0004807">
    <property type="term" value="F:triose-phosphate isomerase activity"/>
    <property type="evidence" value="ECO:0007669"/>
    <property type="project" value="InterPro"/>
</dbReference>
<dbReference type="PANTHER" id="PTHR21139:SF42">
    <property type="entry name" value="TRIOSEPHOSPHATE ISOMERASE"/>
    <property type="match status" value="1"/>
</dbReference>
<evidence type="ECO:0000259" key="7">
    <source>
        <dbReference type="Pfam" id="PF08450"/>
    </source>
</evidence>
<evidence type="ECO:0000256" key="6">
    <source>
        <dbReference type="SAM" id="MobiDB-lite"/>
    </source>
</evidence>
<proteinExistence type="inferred from homology"/>
<dbReference type="PROSITE" id="PS51440">
    <property type="entry name" value="TIM_2"/>
    <property type="match status" value="1"/>
</dbReference>
<evidence type="ECO:0000256" key="4">
    <source>
        <dbReference type="ARBA" id="ARBA00023235"/>
    </source>
</evidence>
<accession>A0A835YSU9</accession>
<dbReference type="OrthoDB" id="6715177at2759"/>
<dbReference type="GO" id="GO:0006094">
    <property type="term" value="P:gluconeogenesis"/>
    <property type="evidence" value="ECO:0007669"/>
    <property type="project" value="TreeGrafter"/>
</dbReference>
<keyword evidence="3" id="KW-0963">Cytoplasm</keyword>
<dbReference type="SUPFAM" id="SSF63829">
    <property type="entry name" value="Calcium-dependent phosphotriesterase"/>
    <property type="match status" value="1"/>
</dbReference>
<keyword evidence="9" id="KW-1185">Reference proteome</keyword>
<dbReference type="HAMAP" id="MF_00147_B">
    <property type="entry name" value="TIM_B"/>
    <property type="match status" value="1"/>
</dbReference>
<dbReference type="InterPro" id="IPR035990">
    <property type="entry name" value="TIM_sf"/>
</dbReference>
<dbReference type="PROSITE" id="PS00171">
    <property type="entry name" value="TIM_1"/>
    <property type="match status" value="1"/>
</dbReference>
<dbReference type="Proteomes" id="UP000664859">
    <property type="component" value="Unassembled WGS sequence"/>
</dbReference>
<dbReference type="InterPro" id="IPR013658">
    <property type="entry name" value="SGL"/>
</dbReference>
<comment type="subunit">
    <text evidence="2">Homodimer.</text>
</comment>
<dbReference type="InterPro" id="IPR000652">
    <property type="entry name" value="Triosephosphate_isomerase"/>
</dbReference>
<evidence type="ECO:0000256" key="2">
    <source>
        <dbReference type="ARBA" id="ARBA00011738"/>
    </source>
</evidence>
<comment type="pathway">
    <text evidence="5">Carbohydrate biosynthesis.</text>
</comment>
<dbReference type="SUPFAM" id="SSF51351">
    <property type="entry name" value="Triosephosphate isomerase (TIM)"/>
    <property type="match status" value="2"/>
</dbReference>
<comment type="similarity">
    <text evidence="1">Belongs to the triosephosphate isomerase family.</text>
</comment>
<keyword evidence="4" id="KW-0413">Isomerase</keyword>
<dbReference type="GO" id="GO:0046166">
    <property type="term" value="P:glyceraldehyde-3-phosphate biosynthetic process"/>
    <property type="evidence" value="ECO:0007669"/>
    <property type="project" value="TreeGrafter"/>
</dbReference>
<evidence type="ECO:0000313" key="9">
    <source>
        <dbReference type="Proteomes" id="UP000664859"/>
    </source>
</evidence>
<dbReference type="EMBL" id="JAFCMP010000468">
    <property type="protein sequence ID" value="KAG5179437.1"/>
    <property type="molecule type" value="Genomic_DNA"/>
</dbReference>
<dbReference type="Pfam" id="PF08450">
    <property type="entry name" value="SGL"/>
    <property type="match status" value="2"/>
</dbReference>
<dbReference type="Gene3D" id="2.120.10.30">
    <property type="entry name" value="TolB, C-terminal domain"/>
    <property type="match status" value="2"/>
</dbReference>
<dbReference type="GO" id="GO:0019563">
    <property type="term" value="P:glycerol catabolic process"/>
    <property type="evidence" value="ECO:0007669"/>
    <property type="project" value="TreeGrafter"/>
</dbReference>
<dbReference type="GO" id="GO:0006096">
    <property type="term" value="P:glycolytic process"/>
    <property type="evidence" value="ECO:0007669"/>
    <property type="project" value="InterPro"/>
</dbReference>
<feature type="region of interest" description="Disordered" evidence="6">
    <location>
        <begin position="19"/>
        <end position="43"/>
    </location>
</feature>
<sequence>MGLPFWEMELPLRQRQRRLQQQMRHPRTQAPRQQQQRSGVKAVCARTPRRVNDVDSARDAAPAARRTRRPLFAGNWKLNPLSPAAATSLAAVVGADYAAAVRDGAAVGGGGDGWSSVEVAVFPPAVFLWGVLQALEGSGVAVGAQDIYFEDKGAFTGAVAASMVASVGCSYALVGHSERRALFGDDDATVAKKLRAALHGRLRPVLCVGETRAQREQYAVRTANLHAAALRGGLRPVLCVGETRAQREGGLTGAVCAVQLGGALAGVSAAEMSAVVIAYEPVWAIGTGLTATPAMAQAFKQQRWCDGVYDADGALSRGGARARQGSETHADIRRWLKERYGAAVADSVRILYGGSVTPDTAADLMTCPDVDGCLVGGASLAADAFGRIASASLDGAATGPQILYATLAAPCKVSVRAHRTDGVSAAPLDGAVAGGPQILHATLAAPCKEEGGSVPQILYATLAALCKHPVPHRRMPHAVAFLVSGTCALALLRRVQRCVGPGVSVAAERPAAQAVFLCPASLIGAARATPAAPREVRQLRTPQRAAPGASRCGTLAACSERRRPGNVLGESPVWSARRNALYWVDIQRVARESHGTTGDLSAVGQELWELPNGAGEARSWPLPEVAGCCALREGGGFVMGFEGGLAEFVPETRALRRLSAFEEGLATRPNDASRRLNAFEEGLATRPNDARAATRLARLHGRRVTAYFKGGARSARRAPATARAITRSSSPYTLLRPDPGMCARWMREGACRRVDRAGNLVVGSYNANHRANGGAIGGLYRLTPPSAGAPAAGAKLEEILDYRFRVSNCIAFSADGATMTFCDSPTRRIYQFDYDPSGRLSNRRLMYAVPPDVPGVPDGAIMDAQGGLWVAMSGAGRVLRLVPKDPASDRSPGAATHEVGVEVRVPVASPTSATIGGARLDTLFITTRGPDGGALYSVKLPEGVRGVAEPEFADASAPAAAAAAPSAPAATSRASGISLSAAAVDNLSAAAVNGAAAAAASMRPRGPWGALLQGGAGRGGAEAAAAAATVAVDRMFGQPVRSADDVVRAMQASSMVHRSVKPLLPLLVLTYFHWSVKALLSDAPGLAGSLSPAAVASLVRMARAAGPDETGSFLVSTMRIPQEGANIMVRDLMEGFEPTA</sequence>
<dbReference type="InterPro" id="IPR022896">
    <property type="entry name" value="TrioseP_Isoase_bac/euk"/>
</dbReference>
<dbReference type="CDD" id="cd00311">
    <property type="entry name" value="TIM"/>
    <property type="match status" value="1"/>
</dbReference>
<organism evidence="8 9">
    <name type="scientific">Tribonema minus</name>
    <dbReference type="NCBI Taxonomy" id="303371"/>
    <lineage>
        <taxon>Eukaryota</taxon>
        <taxon>Sar</taxon>
        <taxon>Stramenopiles</taxon>
        <taxon>Ochrophyta</taxon>
        <taxon>PX clade</taxon>
        <taxon>Xanthophyceae</taxon>
        <taxon>Tribonematales</taxon>
        <taxon>Tribonemataceae</taxon>
        <taxon>Tribonema</taxon>
    </lineage>
</organism>
<evidence type="ECO:0000256" key="3">
    <source>
        <dbReference type="ARBA" id="ARBA00022490"/>
    </source>
</evidence>
<evidence type="ECO:0000256" key="1">
    <source>
        <dbReference type="ARBA" id="ARBA00007422"/>
    </source>
</evidence>
<evidence type="ECO:0000313" key="8">
    <source>
        <dbReference type="EMBL" id="KAG5179437.1"/>
    </source>
</evidence>
<feature type="compositionally biased region" description="Low complexity" evidence="6">
    <location>
        <begin position="19"/>
        <end position="37"/>
    </location>
</feature>
<dbReference type="AlphaFoldDB" id="A0A835YSU9"/>
<dbReference type="InterPro" id="IPR020861">
    <property type="entry name" value="Triosephosphate_isomerase_AS"/>
</dbReference>
<dbReference type="Pfam" id="PF00121">
    <property type="entry name" value="TIM"/>
    <property type="match status" value="3"/>
</dbReference>
<dbReference type="InterPro" id="IPR013785">
    <property type="entry name" value="Aldolase_TIM"/>
</dbReference>